<keyword evidence="5 7" id="KW-0472">Membrane</keyword>
<comment type="caution">
    <text evidence="9">The sequence shown here is derived from an EMBL/GenBank/DDBJ whole genome shotgun (WGS) entry which is preliminary data.</text>
</comment>
<dbReference type="Gene3D" id="1.20.1250.20">
    <property type="entry name" value="MFS general substrate transporter like domains"/>
    <property type="match status" value="1"/>
</dbReference>
<evidence type="ECO:0000256" key="3">
    <source>
        <dbReference type="ARBA" id="ARBA00022692"/>
    </source>
</evidence>
<dbReference type="PANTHER" id="PTHR23519:SF1">
    <property type="entry name" value="AUTOPHAGY-RELATED PROTEIN 22"/>
    <property type="match status" value="1"/>
</dbReference>
<gene>
    <name evidence="9" type="ORF">PGB27_13680</name>
</gene>
<evidence type="ECO:0000256" key="6">
    <source>
        <dbReference type="SAM" id="MobiDB-lite"/>
    </source>
</evidence>
<evidence type="ECO:0000256" key="4">
    <source>
        <dbReference type="ARBA" id="ARBA00022989"/>
    </source>
</evidence>
<dbReference type="InterPro" id="IPR020846">
    <property type="entry name" value="MFS_dom"/>
</dbReference>
<dbReference type="InterPro" id="IPR036259">
    <property type="entry name" value="MFS_trans_sf"/>
</dbReference>
<dbReference type="InterPro" id="IPR024671">
    <property type="entry name" value="Atg22-like"/>
</dbReference>
<keyword evidence="10" id="KW-1185">Reference proteome</keyword>
<keyword evidence="4 7" id="KW-1133">Transmembrane helix</keyword>
<feature type="transmembrane region" description="Helical" evidence="7">
    <location>
        <begin position="294"/>
        <end position="312"/>
    </location>
</feature>
<feature type="transmembrane region" description="Helical" evidence="7">
    <location>
        <begin position="405"/>
        <end position="430"/>
    </location>
</feature>
<evidence type="ECO:0000256" key="1">
    <source>
        <dbReference type="ARBA" id="ARBA00004651"/>
    </source>
</evidence>
<comment type="subcellular location">
    <subcellularLocation>
        <location evidence="1">Cell membrane</location>
        <topology evidence="1">Multi-pass membrane protein</topology>
    </subcellularLocation>
</comment>
<dbReference type="EMBL" id="JAQZAO010000005">
    <property type="protein sequence ID" value="MDD7966390.1"/>
    <property type="molecule type" value="Genomic_DNA"/>
</dbReference>
<feature type="compositionally biased region" description="Basic residues" evidence="6">
    <location>
        <begin position="18"/>
        <end position="27"/>
    </location>
</feature>
<feature type="transmembrane region" description="Helical" evidence="7">
    <location>
        <begin position="371"/>
        <end position="393"/>
    </location>
</feature>
<evidence type="ECO:0000259" key="8">
    <source>
        <dbReference type="PROSITE" id="PS50850"/>
    </source>
</evidence>
<dbReference type="InterPro" id="IPR050495">
    <property type="entry name" value="ATG22/LtaA_families"/>
</dbReference>
<dbReference type="Proteomes" id="UP001300763">
    <property type="component" value="Unassembled WGS sequence"/>
</dbReference>
<dbReference type="SUPFAM" id="SSF103473">
    <property type="entry name" value="MFS general substrate transporter"/>
    <property type="match status" value="1"/>
</dbReference>
<proteinExistence type="predicted"/>
<feature type="transmembrane region" description="Helical" evidence="7">
    <location>
        <begin position="122"/>
        <end position="139"/>
    </location>
</feature>
<evidence type="ECO:0000256" key="2">
    <source>
        <dbReference type="ARBA" id="ARBA00022448"/>
    </source>
</evidence>
<evidence type="ECO:0000256" key="7">
    <source>
        <dbReference type="SAM" id="Phobius"/>
    </source>
</evidence>
<evidence type="ECO:0000313" key="10">
    <source>
        <dbReference type="Proteomes" id="UP001300763"/>
    </source>
</evidence>
<feature type="transmembrane region" description="Helical" evidence="7">
    <location>
        <begin position="220"/>
        <end position="241"/>
    </location>
</feature>
<feature type="transmembrane region" description="Helical" evidence="7">
    <location>
        <begin position="318"/>
        <end position="339"/>
    </location>
</feature>
<feature type="transmembrane region" description="Helical" evidence="7">
    <location>
        <begin position="51"/>
        <end position="72"/>
    </location>
</feature>
<protein>
    <submittedName>
        <fullName evidence="9">MFS transporter</fullName>
    </submittedName>
</protein>
<keyword evidence="2" id="KW-0813">Transport</keyword>
<feature type="transmembrane region" description="Helical" evidence="7">
    <location>
        <begin position="436"/>
        <end position="455"/>
    </location>
</feature>
<feature type="region of interest" description="Disordered" evidence="6">
    <location>
        <begin position="1"/>
        <end position="40"/>
    </location>
</feature>
<dbReference type="PANTHER" id="PTHR23519">
    <property type="entry name" value="AUTOPHAGY-RELATED PROTEIN 22"/>
    <property type="match status" value="1"/>
</dbReference>
<feature type="transmembrane region" description="Helical" evidence="7">
    <location>
        <begin position="183"/>
        <end position="208"/>
    </location>
</feature>
<name>A0ABT5SU56_9PSEU</name>
<dbReference type="Pfam" id="PF11700">
    <property type="entry name" value="ATG22"/>
    <property type="match status" value="1"/>
</dbReference>
<feature type="domain" description="Major facilitator superfamily (MFS) profile" evidence="8">
    <location>
        <begin position="280"/>
        <end position="471"/>
    </location>
</feature>
<feature type="transmembrane region" description="Helical" evidence="7">
    <location>
        <begin position="84"/>
        <end position="102"/>
    </location>
</feature>
<evidence type="ECO:0000256" key="5">
    <source>
        <dbReference type="ARBA" id="ARBA00023136"/>
    </source>
</evidence>
<feature type="compositionally biased region" description="Low complexity" evidence="6">
    <location>
        <begin position="28"/>
        <end position="40"/>
    </location>
</feature>
<feature type="transmembrane region" description="Helical" evidence="7">
    <location>
        <begin position="346"/>
        <end position="365"/>
    </location>
</feature>
<sequence>MPRAPPARTGRPPVRGRAPGRRARYRSRVSSSTASPTPTTRIGRPLAAWAAWDWGSAAFNHVVTTFVFTVYLTGSVAADEASGSSALATAISVSGVLVALVAPVYGQRSDAAGAEVGRQRRLGWLTAVVILCTALMAFVAPAPSYLWWGLLMLGIGTFAYELAQVEYNAMIYRLAPPGRTGRVSGIGWAAGYVGGIVLLLLCFVLFLADTPVIAFEGEGTAVRVVVLIAAVWFAVSTIPVLRMRFPFPPPPGDTEAAVGWLASYKLLVRRLVRLYHEDRHLLGFLVSSAIYRDGLTAVFTFGGVLAAGTFGLTPGDVIVFAIVANVVSALGAVLGGWLDDRVGPKIVIIVCLAALVVTAGGMLFASGPTAFWIGGTFLSLFVGPAQACSRSYLARIVPPGREGELFGLYATTGRAVSFLAPALFALFIALFGAQRWGILGIGLVLLLGLATLIPIRAVPGAAAAGQAAVRV</sequence>
<dbReference type="PROSITE" id="PS50850">
    <property type="entry name" value="MFS"/>
    <property type="match status" value="1"/>
</dbReference>
<accession>A0ABT5SU56</accession>
<evidence type="ECO:0000313" key="9">
    <source>
        <dbReference type="EMBL" id="MDD7966390.1"/>
    </source>
</evidence>
<keyword evidence="3 7" id="KW-0812">Transmembrane</keyword>
<organism evidence="9 10">
    <name type="scientific">Actinomycetospora lemnae</name>
    <dbReference type="NCBI Taxonomy" id="3019891"/>
    <lineage>
        <taxon>Bacteria</taxon>
        <taxon>Bacillati</taxon>
        <taxon>Actinomycetota</taxon>
        <taxon>Actinomycetes</taxon>
        <taxon>Pseudonocardiales</taxon>
        <taxon>Pseudonocardiaceae</taxon>
        <taxon>Actinomycetospora</taxon>
    </lineage>
</organism>
<feature type="compositionally biased region" description="Low complexity" evidence="6">
    <location>
        <begin position="1"/>
        <end position="17"/>
    </location>
</feature>
<reference evidence="9 10" key="1">
    <citation type="submission" date="2023-02" db="EMBL/GenBank/DDBJ databases">
        <title>Genome sequencing required for Actinomycetospora new species description.</title>
        <authorList>
            <person name="Saimee Y."/>
            <person name="Duangmal K."/>
        </authorList>
    </citation>
    <scope>NUCLEOTIDE SEQUENCE [LARGE SCALE GENOMIC DNA]</scope>
    <source>
        <strain evidence="9 10">DW7H6</strain>
    </source>
</reference>